<dbReference type="EMBL" id="BBIO01000005">
    <property type="protein sequence ID" value="GAK44747.1"/>
    <property type="molecule type" value="Genomic_DNA"/>
</dbReference>
<dbReference type="PANTHER" id="PTHR42792">
    <property type="entry name" value="FLAGELLIN"/>
    <property type="match status" value="1"/>
</dbReference>
<dbReference type="GO" id="GO:0005576">
    <property type="term" value="C:extracellular region"/>
    <property type="evidence" value="ECO:0007669"/>
    <property type="project" value="UniProtKB-SubCell"/>
</dbReference>
<evidence type="ECO:0000313" key="7">
    <source>
        <dbReference type="Proteomes" id="UP000028702"/>
    </source>
</evidence>
<dbReference type="GO" id="GO:0005198">
    <property type="term" value="F:structural molecule activity"/>
    <property type="evidence" value="ECO:0007669"/>
    <property type="project" value="UniProtKB-UniRule"/>
</dbReference>
<dbReference type="Pfam" id="PF00700">
    <property type="entry name" value="Flagellin_C"/>
    <property type="match status" value="1"/>
</dbReference>
<dbReference type="GO" id="GO:0009288">
    <property type="term" value="C:bacterial-type flagellum"/>
    <property type="evidence" value="ECO:0007669"/>
    <property type="project" value="UniProtKB-SubCell"/>
</dbReference>
<dbReference type="RefSeq" id="WP_045444567.1">
    <property type="nucleotide sequence ID" value="NZ_BBIO01000005.1"/>
</dbReference>
<protein>
    <recommendedName>
        <fullName evidence="3">Flagellin</fullName>
    </recommendedName>
</protein>
<comment type="function">
    <text evidence="3">Flagellin is the subunit protein which polymerizes to form the filaments of bacterial flagella.</text>
</comment>
<dbReference type="InterPro" id="IPR046358">
    <property type="entry name" value="Flagellin_C"/>
</dbReference>
<dbReference type="Pfam" id="PF00669">
    <property type="entry name" value="Flagellin_N"/>
    <property type="match status" value="1"/>
</dbReference>
<dbReference type="InterPro" id="IPR001029">
    <property type="entry name" value="Flagellin_N"/>
</dbReference>
<dbReference type="STRING" id="1333998.M2A_1246"/>
<evidence type="ECO:0000313" key="6">
    <source>
        <dbReference type="EMBL" id="GAK44747.1"/>
    </source>
</evidence>
<dbReference type="InterPro" id="IPR001492">
    <property type="entry name" value="Flagellin"/>
</dbReference>
<evidence type="ECO:0000256" key="1">
    <source>
        <dbReference type="ARBA" id="ARBA00005709"/>
    </source>
</evidence>
<proteinExistence type="inferred from homology"/>
<dbReference type="AlphaFoldDB" id="A0A081B9M9"/>
<reference evidence="6 7" key="1">
    <citation type="submission" date="2014-07" db="EMBL/GenBank/DDBJ databases">
        <title>Tepidicaulis marinum gen. nov., sp. nov., a novel marine bacterium denitrifying nitrate to nitrous oxide strictly under microaerobic conditions.</title>
        <authorList>
            <person name="Takeuchi M."/>
            <person name="Yamagishi T."/>
            <person name="Kamagata Y."/>
            <person name="Oshima K."/>
            <person name="Hattori M."/>
            <person name="Katayama T."/>
            <person name="Hanada S."/>
            <person name="Tamaki H."/>
            <person name="Marumo K."/>
            <person name="Maeda H."/>
            <person name="Nedachi M."/>
            <person name="Iwasaki W."/>
            <person name="Suwa Y."/>
            <person name="Sakata S."/>
        </authorList>
    </citation>
    <scope>NUCLEOTIDE SEQUENCE [LARGE SCALE GENOMIC DNA]</scope>
    <source>
        <strain evidence="6 7">MA2</strain>
    </source>
</reference>
<dbReference type="Gene3D" id="1.20.1330.10">
    <property type="entry name" value="f41 fragment of flagellin, N-terminal domain"/>
    <property type="match status" value="1"/>
</dbReference>
<dbReference type="eggNOG" id="COG1344">
    <property type="taxonomic scope" value="Bacteria"/>
</dbReference>
<gene>
    <name evidence="6" type="ORF">M2A_1246</name>
</gene>
<keyword evidence="7" id="KW-1185">Reference proteome</keyword>
<organism evidence="6 7">
    <name type="scientific">Tepidicaulis marinus</name>
    <dbReference type="NCBI Taxonomy" id="1333998"/>
    <lineage>
        <taxon>Bacteria</taxon>
        <taxon>Pseudomonadati</taxon>
        <taxon>Pseudomonadota</taxon>
        <taxon>Alphaproteobacteria</taxon>
        <taxon>Hyphomicrobiales</taxon>
        <taxon>Parvibaculaceae</taxon>
        <taxon>Tepidicaulis</taxon>
    </lineage>
</organism>
<accession>A0A081B9M9</accession>
<comment type="subcellular location">
    <subcellularLocation>
        <location evidence="3">Secreted</location>
    </subcellularLocation>
    <subcellularLocation>
        <location evidence="3">Bacterial flagellum</location>
    </subcellularLocation>
</comment>
<keyword evidence="2 3" id="KW-0975">Bacterial flagellum</keyword>
<sequence>MAEVVLSGAIRSNLLSIQNTARLLDDTQLRLSTGLKVNSAVDDPTAFFQARSLNTRAGDLNRLVDSLQQSINTIQTADEGITSLQKLVESAKALANRALETPIVASSSEGPRQVVTDPSVAATAFNTAIASTDVLTVQVGGGSVRSVTVGSKTVGELVSAINGLTGVSAEITNERSLKIEGDSGRALVISSSTGSVAQDLGLAGSFTNGTNRDKFESDYNELRLQIDQLAGDANYQGVNLLRGDDLTINFNESQTSQITIRGVDFTVDGDLRLPEITARSWENEVNLRNTVRDLDAASRTLRTQASTFGSNLGVVEIRQGFTDQLINTLEGGAADLTLADTNEEGANLLALQTRQQLGSVALSIASQSEQSVLSLF</sequence>
<feature type="domain" description="Flagellin C-terminal" evidence="5">
    <location>
        <begin position="301"/>
        <end position="376"/>
    </location>
</feature>
<evidence type="ECO:0000259" key="4">
    <source>
        <dbReference type="Pfam" id="PF00669"/>
    </source>
</evidence>
<name>A0A081B9M9_9HYPH</name>
<comment type="similarity">
    <text evidence="1 3">Belongs to the bacterial flagellin family.</text>
</comment>
<evidence type="ECO:0000256" key="2">
    <source>
        <dbReference type="ARBA" id="ARBA00023143"/>
    </source>
</evidence>
<feature type="domain" description="Flagellin N-terminal" evidence="4">
    <location>
        <begin position="13"/>
        <end position="98"/>
    </location>
</feature>
<dbReference type="Proteomes" id="UP000028702">
    <property type="component" value="Unassembled WGS sequence"/>
</dbReference>
<evidence type="ECO:0000259" key="5">
    <source>
        <dbReference type="Pfam" id="PF00700"/>
    </source>
</evidence>
<evidence type="ECO:0000256" key="3">
    <source>
        <dbReference type="RuleBase" id="RU362073"/>
    </source>
</evidence>
<keyword evidence="3" id="KW-0964">Secreted</keyword>
<dbReference type="SUPFAM" id="SSF64518">
    <property type="entry name" value="Phase 1 flagellin"/>
    <property type="match status" value="1"/>
</dbReference>
<dbReference type="PANTHER" id="PTHR42792:SF2">
    <property type="entry name" value="FLAGELLIN"/>
    <property type="match status" value="1"/>
</dbReference>
<comment type="caution">
    <text evidence="6">The sequence shown here is derived from an EMBL/GenBank/DDBJ whole genome shotgun (WGS) entry which is preliminary data.</text>
</comment>